<dbReference type="EMBL" id="PFKO01000239">
    <property type="protein sequence ID" value="PIY32270.1"/>
    <property type="molecule type" value="Genomic_DNA"/>
</dbReference>
<proteinExistence type="predicted"/>
<name>A0A2M7PNR8_9BACT</name>
<protein>
    <submittedName>
        <fullName evidence="1">Uncharacterized protein</fullName>
    </submittedName>
</protein>
<sequence>KNVKLGSCNVTIGSDGCKITVLGMLADITPDVVNKRFRSSGKYTDKCSVSDINVPFVMPELEIANRWPKMAEVKVPVGQHFVVALDTKHIVDPWTGAGGENNNGYKILNYRNITPKLNQGDSMASQEYEILKNDFNKLTNEVYQKGIRISDLEAWTKSVEKKLASLNIVVQPTPQFTENETSEIKGIVKSWKDFWTWVKNKLGIK</sequence>
<accession>A0A2M7PNR8</accession>
<feature type="non-terminal residue" evidence="1">
    <location>
        <position position="1"/>
    </location>
</feature>
<organism evidence="1 2">
    <name type="scientific">Candidatus Infernicultor aquiphilus</name>
    <dbReference type="NCBI Taxonomy" id="1805029"/>
    <lineage>
        <taxon>Bacteria</taxon>
        <taxon>Pseudomonadati</taxon>
        <taxon>Atribacterota</taxon>
        <taxon>Candidatus Phoenicimicrobiia</taxon>
        <taxon>Candidatus Pheonicimicrobiales</taxon>
        <taxon>Candidatus Phoenicimicrobiaceae</taxon>
        <taxon>Candidatus Infernicultor</taxon>
    </lineage>
</organism>
<comment type="caution">
    <text evidence="1">The sequence shown here is derived from an EMBL/GenBank/DDBJ whole genome shotgun (WGS) entry which is preliminary data.</text>
</comment>
<evidence type="ECO:0000313" key="1">
    <source>
        <dbReference type="EMBL" id="PIY32270.1"/>
    </source>
</evidence>
<dbReference type="Proteomes" id="UP000230646">
    <property type="component" value="Unassembled WGS sequence"/>
</dbReference>
<gene>
    <name evidence="1" type="ORF">COZ07_06315</name>
</gene>
<reference evidence="1 2" key="1">
    <citation type="submission" date="2017-09" db="EMBL/GenBank/DDBJ databases">
        <title>Depth-based differentiation of microbial function through sediment-hosted aquifers and enrichment of novel symbionts in the deep terrestrial subsurface.</title>
        <authorList>
            <person name="Probst A.J."/>
            <person name="Ladd B."/>
            <person name="Jarett J.K."/>
            <person name="Geller-Mcgrath D.E."/>
            <person name="Sieber C.M."/>
            <person name="Emerson J.B."/>
            <person name="Anantharaman K."/>
            <person name="Thomas B.C."/>
            <person name="Malmstrom R."/>
            <person name="Stieglmeier M."/>
            <person name="Klingl A."/>
            <person name="Woyke T."/>
            <person name="Ryan C.M."/>
            <person name="Banfield J.F."/>
        </authorList>
    </citation>
    <scope>NUCLEOTIDE SEQUENCE [LARGE SCALE GENOMIC DNA]</scope>
    <source>
        <strain evidence="1">CG_4_10_14_3_um_filter_34_13</strain>
    </source>
</reference>
<evidence type="ECO:0000313" key="2">
    <source>
        <dbReference type="Proteomes" id="UP000230646"/>
    </source>
</evidence>
<dbReference type="AlphaFoldDB" id="A0A2M7PNR8"/>
<dbReference type="RefSeq" id="WP_406607752.1">
    <property type="nucleotide sequence ID" value="NZ_PFKO01000239.1"/>
</dbReference>